<feature type="domain" description="CUB" evidence="4">
    <location>
        <begin position="24"/>
        <end position="114"/>
    </location>
</feature>
<evidence type="ECO:0000256" key="1">
    <source>
        <dbReference type="ARBA" id="ARBA00023157"/>
    </source>
</evidence>
<feature type="non-terminal residue" evidence="5">
    <location>
        <position position="114"/>
    </location>
</feature>
<gene>
    <name evidence="5" type="ORF">GSOID_T00025944001</name>
</gene>
<comment type="caution">
    <text evidence="2">Lacks conserved residue(s) required for the propagation of feature annotation.</text>
</comment>
<organism evidence="5">
    <name type="scientific">Oikopleura dioica</name>
    <name type="common">Tunicate</name>
    <dbReference type="NCBI Taxonomy" id="34765"/>
    <lineage>
        <taxon>Eukaryota</taxon>
        <taxon>Metazoa</taxon>
        <taxon>Chordata</taxon>
        <taxon>Tunicata</taxon>
        <taxon>Appendicularia</taxon>
        <taxon>Copelata</taxon>
        <taxon>Oikopleuridae</taxon>
        <taxon>Oikopleura</taxon>
    </lineage>
</organism>
<accession>E4Z3J0</accession>
<evidence type="ECO:0000256" key="3">
    <source>
        <dbReference type="SAM" id="SignalP"/>
    </source>
</evidence>
<dbReference type="AlphaFoldDB" id="E4Z3J0"/>
<reference evidence="5" key="1">
    <citation type="journal article" date="2010" name="Science">
        <title>Plasticity of animal genome architecture unmasked by rapid evolution of a pelagic tunicate.</title>
        <authorList>
            <person name="Denoeud F."/>
            <person name="Henriet S."/>
            <person name="Mungpakdee S."/>
            <person name="Aury J.M."/>
            <person name="Da Silva C."/>
            <person name="Brinkmann H."/>
            <person name="Mikhaleva J."/>
            <person name="Olsen L.C."/>
            <person name="Jubin C."/>
            <person name="Canestro C."/>
            <person name="Bouquet J.M."/>
            <person name="Danks G."/>
            <person name="Poulain J."/>
            <person name="Campsteijn C."/>
            <person name="Adamski M."/>
            <person name="Cross I."/>
            <person name="Yadetie F."/>
            <person name="Muffato M."/>
            <person name="Louis A."/>
            <person name="Butcher S."/>
            <person name="Tsagkogeorga G."/>
            <person name="Konrad A."/>
            <person name="Singh S."/>
            <person name="Jensen M.F."/>
            <person name="Cong E.H."/>
            <person name="Eikeseth-Otteraa H."/>
            <person name="Noel B."/>
            <person name="Anthouard V."/>
            <person name="Porcel B.M."/>
            <person name="Kachouri-Lafond R."/>
            <person name="Nishino A."/>
            <person name="Ugolini M."/>
            <person name="Chourrout P."/>
            <person name="Nishida H."/>
            <person name="Aasland R."/>
            <person name="Huzurbazar S."/>
            <person name="Westhof E."/>
            <person name="Delsuc F."/>
            <person name="Lehrach H."/>
            <person name="Reinhardt R."/>
            <person name="Weissenbach J."/>
            <person name="Roy S.W."/>
            <person name="Artiguenave F."/>
            <person name="Postlethwait J.H."/>
            <person name="Manak J.R."/>
            <person name="Thompson E.M."/>
            <person name="Jaillon O."/>
            <person name="Du Pasquier L."/>
            <person name="Boudinot P."/>
            <person name="Liberles D.A."/>
            <person name="Volff J.N."/>
            <person name="Philippe H."/>
            <person name="Lenhard B."/>
            <person name="Roest Crollius H."/>
            <person name="Wincker P."/>
            <person name="Chourrout D."/>
        </authorList>
    </citation>
    <scope>NUCLEOTIDE SEQUENCE [LARGE SCALE GENOMIC DNA]</scope>
</reference>
<dbReference type="InterPro" id="IPR035914">
    <property type="entry name" value="Sperma_CUB_dom_sf"/>
</dbReference>
<name>E4Z3J0_OIKDI</name>
<dbReference type="EMBL" id="FN657001">
    <property type="protein sequence ID" value="CBY42268.1"/>
    <property type="molecule type" value="Genomic_DNA"/>
</dbReference>
<dbReference type="Proteomes" id="UP000011014">
    <property type="component" value="Unassembled WGS sequence"/>
</dbReference>
<evidence type="ECO:0000259" key="4">
    <source>
        <dbReference type="PROSITE" id="PS01180"/>
    </source>
</evidence>
<proteinExistence type="predicted"/>
<sequence length="114" mass="12347">MIIFWLLLNIQEIIAEQVHQGKVCGEQTSFVLGGKSQVVKSPFYPASFSSQIQCVWSVKALNPSSRIKVEFQDWIIPASGKGCDQTYLQITDGSGDVDHATGKAQATGSVKLCG</sequence>
<keyword evidence="3" id="KW-0732">Signal</keyword>
<protein>
    <recommendedName>
        <fullName evidence="4">CUB domain-containing protein</fullName>
    </recommendedName>
</protein>
<dbReference type="Gene3D" id="2.60.120.290">
    <property type="entry name" value="Spermadhesin, CUB domain"/>
    <property type="match status" value="1"/>
</dbReference>
<dbReference type="PROSITE" id="PS01180">
    <property type="entry name" value="CUB"/>
    <property type="match status" value="1"/>
</dbReference>
<keyword evidence="1" id="KW-1015">Disulfide bond</keyword>
<feature type="signal peptide" evidence="3">
    <location>
        <begin position="1"/>
        <end position="15"/>
    </location>
</feature>
<evidence type="ECO:0000313" key="5">
    <source>
        <dbReference type="EMBL" id="CBY42268.1"/>
    </source>
</evidence>
<dbReference type="CDD" id="cd00041">
    <property type="entry name" value="CUB"/>
    <property type="match status" value="1"/>
</dbReference>
<evidence type="ECO:0000256" key="2">
    <source>
        <dbReference type="PROSITE-ProRule" id="PRU00059"/>
    </source>
</evidence>
<dbReference type="InterPro" id="IPR000859">
    <property type="entry name" value="CUB_dom"/>
</dbReference>
<feature type="chain" id="PRO_5012836139" description="CUB domain-containing protein" evidence="3">
    <location>
        <begin position="16"/>
        <end position="114"/>
    </location>
</feature>
<dbReference type="SUPFAM" id="SSF49854">
    <property type="entry name" value="Spermadhesin, CUB domain"/>
    <property type="match status" value="1"/>
</dbReference>
<dbReference type="Pfam" id="PF00431">
    <property type="entry name" value="CUB"/>
    <property type="match status" value="1"/>
</dbReference>